<name>A0ABZ3IWN1_SPOA4</name>
<keyword evidence="1" id="KW-0732">Signal</keyword>
<organism evidence="2 3">
    <name type="scientific">Sporomusa acidovorans (strain ATCC 49682 / DSM 3132 / Mol)</name>
    <dbReference type="NCBI Taxonomy" id="1123286"/>
    <lineage>
        <taxon>Bacteria</taxon>
        <taxon>Bacillati</taxon>
        <taxon>Bacillota</taxon>
        <taxon>Negativicutes</taxon>
        <taxon>Selenomonadales</taxon>
        <taxon>Sporomusaceae</taxon>
        <taxon>Sporomusa</taxon>
    </lineage>
</organism>
<feature type="chain" id="PRO_5045546039" evidence="1">
    <location>
        <begin position="22"/>
        <end position="186"/>
    </location>
</feature>
<gene>
    <name evidence="2" type="ORF">SPACI_001680</name>
</gene>
<evidence type="ECO:0000256" key="1">
    <source>
        <dbReference type="SAM" id="SignalP"/>
    </source>
</evidence>
<dbReference type="RefSeq" id="WP_093796993.1">
    <property type="nucleotide sequence ID" value="NZ_CP155571.1"/>
</dbReference>
<evidence type="ECO:0000313" key="3">
    <source>
        <dbReference type="Proteomes" id="UP000216052"/>
    </source>
</evidence>
<evidence type="ECO:0000313" key="2">
    <source>
        <dbReference type="EMBL" id="XFO70180.1"/>
    </source>
</evidence>
<dbReference type="EMBL" id="CP155571">
    <property type="protein sequence ID" value="XFO70180.1"/>
    <property type="molecule type" value="Genomic_DNA"/>
</dbReference>
<accession>A0ABZ3IWN1</accession>
<protein>
    <submittedName>
        <fullName evidence="2">Uncharacterized protein</fullName>
    </submittedName>
</protein>
<feature type="signal peptide" evidence="1">
    <location>
        <begin position="1"/>
        <end position="21"/>
    </location>
</feature>
<sequence length="186" mass="20905">MKKVIMVALTILVFSTSLCSAANENAAKHSLSNYLFAKLMSENYVLMLKGMVADKDNKEDANKAHTPAYEIAKFKYQIAYTKFRVFHEMYLFLLDEKGRIRTEDEEKLAILGNDAFKAYLEFSKSAEVALVALSGNEGYDSKDLQHYVEDHITMREMLNFTLANVFFSSNNTVLDSNITPLASAGG</sequence>
<dbReference type="Proteomes" id="UP000216052">
    <property type="component" value="Chromosome"/>
</dbReference>
<keyword evidence="3" id="KW-1185">Reference proteome</keyword>
<proteinExistence type="predicted"/>
<reference evidence="2" key="1">
    <citation type="submission" date="2024-05" db="EMBL/GenBank/DDBJ databases">
        <title>Isolation and characterization of Sporomusa carbonis sp. nov., a carboxydotrophic hydrogenogen in the genus of Sporomusa isolated from a charcoal burning pile.</title>
        <authorList>
            <person name="Boeer T."/>
            <person name="Rosenbaum F."/>
            <person name="Eysell L."/>
            <person name="Mueller V."/>
            <person name="Daniel R."/>
            <person name="Poehlein A."/>
        </authorList>
    </citation>
    <scope>NUCLEOTIDE SEQUENCE [LARGE SCALE GENOMIC DNA]</scope>
    <source>
        <strain evidence="2">DSM 3132</strain>
    </source>
</reference>